<gene>
    <name evidence="3" type="ORF">N0V93_007645</name>
</gene>
<dbReference type="Gene3D" id="3.40.50.300">
    <property type="entry name" value="P-loop containing nucleotide triphosphate hydrolases"/>
    <property type="match status" value="1"/>
</dbReference>
<dbReference type="InterPro" id="IPR027417">
    <property type="entry name" value="P-loop_NTPase"/>
</dbReference>
<organism evidence="3 4">
    <name type="scientific">Gnomoniopsis smithogilvyi</name>
    <dbReference type="NCBI Taxonomy" id="1191159"/>
    <lineage>
        <taxon>Eukaryota</taxon>
        <taxon>Fungi</taxon>
        <taxon>Dikarya</taxon>
        <taxon>Ascomycota</taxon>
        <taxon>Pezizomycotina</taxon>
        <taxon>Sordariomycetes</taxon>
        <taxon>Sordariomycetidae</taxon>
        <taxon>Diaporthales</taxon>
        <taxon>Gnomoniaceae</taxon>
        <taxon>Gnomoniopsis</taxon>
    </lineage>
</organism>
<evidence type="ECO:0000313" key="3">
    <source>
        <dbReference type="EMBL" id="KAJ4390171.1"/>
    </source>
</evidence>
<proteinExistence type="predicted"/>
<name>A0A9W9CWR9_9PEZI</name>
<protein>
    <recommendedName>
        <fullName evidence="2">Nephrocystin 3-like N-terminal domain-containing protein</fullName>
    </recommendedName>
</protein>
<reference evidence="3" key="1">
    <citation type="submission" date="2022-10" db="EMBL/GenBank/DDBJ databases">
        <title>Tapping the CABI collections for fungal endophytes: first genome assemblies for Collariella, Neodidymelliopsis, Ascochyta clinopodiicola, Didymella pomorum, Didymosphaeria variabile, Neocosmospora piperis and Neocucurbitaria cava.</title>
        <authorList>
            <person name="Hill R."/>
        </authorList>
    </citation>
    <scope>NUCLEOTIDE SEQUENCE</scope>
    <source>
        <strain evidence="3">IMI 355082</strain>
    </source>
</reference>
<dbReference type="AlphaFoldDB" id="A0A9W9CWR9"/>
<dbReference type="PANTHER" id="PTHR10039">
    <property type="entry name" value="AMELOGENIN"/>
    <property type="match status" value="1"/>
</dbReference>
<dbReference type="SUPFAM" id="SSF52540">
    <property type="entry name" value="P-loop containing nucleoside triphosphate hydrolases"/>
    <property type="match status" value="1"/>
</dbReference>
<comment type="caution">
    <text evidence="3">The sequence shown here is derived from an EMBL/GenBank/DDBJ whole genome shotgun (WGS) entry which is preliminary data.</text>
</comment>
<feature type="domain" description="Nephrocystin 3-like N-terminal" evidence="2">
    <location>
        <begin position="303"/>
        <end position="463"/>
    </location>
</feature>
<dbReference type="PANTHER" id="PTHR10039:SF5">
    <property type="entry name" value="NACHT DOMAIN-CONTAINING PROTEIN"/>
    <property type="match status" value="1"/>
</dbReference>
<dbReference type="Proteomes" id="UP001140453">
    <property type="component" value="Unassembled WGS sequence"/>
</dbReference>
<dbReference type="OrthoDB" id="443402at2759"/>
<accession>A0A9W9CWR9</accession>
<evidence type="ECO:0000313" key="4">
    <source>
        <dbReference type="Proteomes" id="UP001140453"/>
    </source>
</evidence>
<dbReference type="EMBL" id="JAPEVB010000004">
    <property type="protein sequence ID" value="KAJ4390171.1"/>
    <property type="molecule type" value="Genomic_DNA"/>
</dbReference>
<keyword evidence="1" id="KW-0677">Repeat</keyword>
<dbReference type="InterPro" id="IPR056884">
    <property type="entry name" value="NPHP3-like_N"/>
</dbReference>
<keyword evidence="4" id="KW-1185">Reference proteome</keyword>
<dbReference type="Pfam" id="PF24883">
    <property type="entry name" value="NPHP3_N"/>
    <property type="match status" value="1"/>
</dbReference>
<evidence type="ECO:0000259" key="2">
    <source>
        <dbReference type="Pfam" id="PF24883"/>
    </source>
</evidence>
<sequence>MDAVGLASSIISFISVAHKVIRGSYEIYTSSTGSTEEHDHTARVVWDLQQLTAKLKARQTEHSDHELVQLAGACYDLSVILTKLLEQNLPKGPGRLPAFVAACRTLQKKSEIINIEACLDRYRQQISQRLIFLLLDAFQLSNANARKIEQLETQLMQTLDSLQCMDEKKESDLRSQQEHAESLVKLNHKLEILQQFELERAQNCESKVEELILATEHLSSLTIHMPMENQVLRRLFFPSIFQRENDIADPSANTLCWIFDAYQESDLLALETAAVSSLSQNRPNERKLRQSMSKSLVSFLHQNAGTMLLTGKAGCGKSTFMKYVSQHSTTKTTLQNWAGNTKLVLVSVFFWRSDDAFQSSMVGFWRSVLFQILSQCPELVPKVFPQQQTDLKGVSDAVEFREPELELAFQRFLEHSKGKNYSFCCFIDGLDEHQGDNLSHKSMATLLSSWASQPFFKMICSSRPETVFIDIFRSTGTISEFHKLNFGDISNFAEHKFITCLSTAQMQIAQRHCLALVHEIATRAEGVFLWASMAVRALINQALDHDDTERALRQRLQECPDSLEALFQQMLSKVDRAPSVQRRSNMALYLAVHNPFKHPLNLLMYSWLDGLDWFQENKSFQASCTWDLATETYNPENMCFQKEKVDSLLHQVTRGLLEVVSVPGEVTYFQYRVDLFHRSVRDFLKDHWKFQVRKSPFSDTLDEIRAYSCLRCLEIEGLVNQNLVLSPQPKEDDDNVRPKLTLNLMSIFESTFMWLAACSRSNQPLPTSCLKDFDF</sequence>
<evidence type="ECO:0000256" key="1">
    <source>
        <dbReference type="ARBA" id="ARBA00022737"/>
    </source>
</evidence>